<comment type="caution">
    <text evidence="1">The sequence shown here is derived from an EMBL/GenBank/DDBJ whole genome shotgun (WGS) entry which is preliminary data.</text>
</comment>
<dbReference type="EMBL" id="JAYMYQ010000007">
    <property type="protein sequence ID" value="KAK7321195.1"/>
    <property type="molecule type" value="Genomic_DNA"/>
</dbReference>
<dbReference type="AlphaFoldDB" id="A0AAN9KP25"/>
<sequence>MWFCCVYTYVGGVFRERFISPVILHFEKHSSYLKLLVAEDPLTSRRKVSDLWRLVSGYVSREDSEVPKTWDSCGTIELCPAYTFFIRSTLYVITRKRWSLLARA</sequence>
<evidence type="ECO:0000313" key="2">
    <source>
        <dbReference type="Proteomes" id="UP001367508"/>
    </source>
</evidence>
<gene>
    <name evidence="1" type="ORF">VNO77_31576</name>
</gene>
<keyword evidence="2" id="KW-1185">Reference proteome</keyword>
<organism evidence="1 2">
    <name type="scientific">Canavalia gladiata</name>
    <name type="common">Sword bean</name>
    <name type="synonym">Dolichos gladiatus</name>
    <dbReference type="NCBI Taxonomy" id="3824"/>
    <lineage>
        <taxon>Eukaryota</taxon>
        <taxon>Viridiplantae</taxon>
        <taxon>Streptophyta</taxon>
        <taxon>Embryophyta</taxon>
        <taxon>Tracheophyta</taxon>
        <taxon>Spermatophyta</taxon>
        <taxon>Magnoliopsida</taxon>
        <taxon>eudicotyledons</taxon>
        <taxon>Gunneridae</taxon>
        <taxon>Pentapetalae</taxon>
        <taxon>rosids</taxon>
        <taxon>fabids</taxon>
        <taxon>Fabales</taxon>
        <taxon>Fabaceae</taxon>
        <taxon>Papilionoideae</taxon>
        <taxon>50 kb inversion clade</taxon>
        <taxon>NPAAA clade</taxon>
        <taxon>indigoferoid/millettioid clade</taxon>
        <taxon>Phaseoleae</taxon>
        <taxon>Canavalia</taxon>
    </lineage>
</organism>
<proteinExistence type="predicted"/>
<name>A0AAN9KP25_CANGL</name>
<protein>
    <submittedName>
        <fullName evidence="1">Uncharacterized protein</fullName>
    </submittedName>
</protein>
<evidence type="ECO:0000313" key="1">
    <source>
        <dbReference type="EMBL" id="KAK7321195.1"/>
    </source>
</evidence>
<accession>A0AAN9KP25</accession>
<dbReference type="Proteomes" id="UP001367508">
    <property type="component" value="Unassembled WGS sequence"/>
</dbReference>
<reference evidence="1 2" key="1">
    <citation type="submission" date="2024-01" db="EMBL/GenBank/DDBJ databases">
        <title>The genomes of 5 underutilized Papilionoideae crops provide insights into root nodulation and disease resistanc.</title>
        <authorList>
            <person name="Jiang F."/>
        </authorList>
    </citation>
    <scope>NUCLEOTIDE SEQUENCE [LARGE SCALE GENOMIC DNA]</scope>
    <source>
        <strain evidence="1">LVBAO_FW01</strain>
        <tissue evidence="1">Leaves</tissue>
    </source>
</reference>